<gene>
    <name evidence="6" type="ORF">MCOR_35439</name>
</gene>
<evidence type="ECO:0000259" key="5">
    <source>
        <dbReference type="PROSITE" id="PS50871"/>
    </source>
</evidence>
<organism evidence="6 7">
    <name type="scientific">Mytilus coruscus</name>
    <name type="common">Sea mussel</name>
    <dbReference type="NCBI Taxonomy" id="42192"/>
    <lineage>
        <taxon>Eukaryota</taxon>
        <taxon>Metazoa</taxon>
        <taxon>Spiralia</taxon>
        <taxon>Lophotrochozoa</taxon>
        <taxon>Mollusca</taxon>
        <taxon>Bivalvia</taxon>
        <taxon>Autobranchia</taxon>
        <taxon>Pteriomorphia</taxon>
        <taxon>Mytilida</taxon>
        <taxon>Mytiloidea</taxon>
        <taxon>Mytilidae</taxon>
        <taxon>Mytilinae</taxon>
        <taxon>Mytilus</taxon>
    </lineage>
</organism>
<feature type="chain" id="PRO_5026667465" description="C1q domain-containing protein" evidence="4">
    <location>
        <begin position="22"/>
        <end position="151"/>
    </location>
</feature>
<dbReference type="InterPro" id="IPR001073">
    <property type="entry name" value="C1q_dom"/>
</dbReference>
<dbReference type="PANTHER" id="PTHR22923">
    <property type="entry name" value="CEREBELLIN-RELATED"/>
    <property type="match status" value="1"/>
</dbReference>
<accession>A0A6J8D0I4</accession>
<dbReference type="SMART" id="SM00110">
    <property type="entry name" value="C1Q"/>
    <property type="match status" value="1"/>
</dbReference>
<evidence type="ECO:0000256" key="2">
    <source>
        <dbReference type="ARBA" id="ARBA00022525"/>
    </source>
</evidence>
<dbReference type="EMBL" id="CACVKT020006394">
    <property type="protein sequence ID" value="CAC5401346.1"/>
    <property type="molecule type" value="Genomic_DNA"/>
</dbReference>
<dbReference type="Pfam" id="PF00386">
    <property type="entry name" value="C1q"/>
    <property type="match status" value="1"/>
</dbReference>
<keyword evidence="3 4" id="KW-0732">Signal</keyword>
<dbReference type="SUPFAM" id="SSF49842">
    <property type="entry name" value="TNF-like"/>
    <property type="match status" value="1"/>
</dbReference>
<feature type="signal peptide" evidence="4">
    <location>
        <begin position="1"/>
        <end position="21"/>
    </location>
</feature>
<name>A0A6J8D0I4_MYTCO</name>
<keyword evidence="7" id="KW-1185">Reference proteome</keyword>
<reference evidence="6 7" key="1">
    <citation type="submission" date="2020-06" db="EMBL/GenBank/DDBJ databases">
        <authorList>
            <person name="Li R."/>
            <person name="Bekaert M."/>
        </authorList>
    </citation>
    <scope>NUCLEOTIDE SEQUENCE [LARGE SCALE GENOMIC DNA]</scope>
    <source>
        <strain evidence="7">wild</strain>
    </source>
</reference>
<dbReference type="GO" id="GO:0005576">
    <property type="term" value="C:extracellular region"/>
    <property type="evidence" value="ECO:0007669"/>
    <property type="project" value="UniProtKB-SubCell"/>
</dbReference>
<evidence type="ECO:0000256" key="4">
    <source>
        <dbReference type="SAM" id="SignalP"/>
    </source>
</evidence>
<evidence type="ECO:0000256" key="3">
    <source>
        <dbReference type="ARBA" id="ARBA00022729"/>
    </source>
</evidence>
<dbReference type="Gene3D" id="2.60.120.40">
    <property type="match status" value="1"/>
</dbReference>
<evidence type="ECO:0000256" key="1">
    <source>
        <dbReference type="ARBA" id="ARBA00004613"/>
    </source>
</evidence>
<protein>
    <recommendedName>
        <fullName evidence="5">C1q domain-containing protein</fullName>
    </recommendedName>
</protein>
<evidence type="ECO:0000313" key="7">
    <source>
        <dbReference type="Proteomes" id="UP000507470"/>
    </source>
</evidence>
<dbReference type="PANTHER" id="PTHR22923:SF113">
    <property type="entry name" value="COMPLEMENT C1Q-LIKE PROTEIN 4"/>
    <property type="match status" value="1"/>
</dbReference>
<sequence>MLMKTCLLLVVISANFGGLLTDTGEVSADRPAFLAYAKTSPKLGSVILFEDVATNEGKHYSPSTGVFTVPQNGLYSFGCMIMSSGKHFVHYKWFKNDTYFLNGWVAKTDHANSQTQNIILYMKKGERMYIKLVSGGAIHGSRLSYISGYLL</sequence>
<dbReference type="OrthoDB" id="6050956at2759"/>
<dbReference type="InterPro" id="IPR050822">
    <property type="entry name" value="Cerebellin_Synaptic_Org"/>
</dbReference>
<dbReference type="InterPro" id="IPR008983">
    <property type="entry name" value="Tumour_necrosis_fac-like_dom"/>
</dbReference>
<feature type="domain" description="C1q" evidence="5">
    <location>
        <begin position="26"/>
        <end position="151"/>
    </location>
</feature>
<evidence type="ECO:0000313" key="6">
    <source>
        <dbReference type="EMBL" id="CAC5401346.1"/>
    </source>
</evidence>
<dbReference type="AlphaFoldDB" id="A0A6J8D0I4"/>
<comment type="subcellular location">
    <subcellularLocation>
        <location evidence="1">Secreted</location>
    </subcellularLocation>
</comment>
<dbReference type="PRINTS" id="PR00007">
    <property type="entry name" value="COMPLEMNTC1Q"/>
</dbReference>
<keyword evidence="2" id="KW-0964">Secreted</keyword>
<dbReference type="Proteomes" id="UP000507470">
    <property type="component" value="Unassembled WGS sequence"/>
</dbReference>
<dbReference type="PROSITE" id="PS50871">
    <property type="entry name" value="C1Q"/>
    <property type="match status" value="1"/>
</dbReference>
<proteinExistence type="predicted"/>